<dbReference type="NCBIfam" id="NF003591">
    <property type="entry name" value="PRK05254.1-4"/>
    <property type="match status" value="1"/>
</dbReference>
<protein>
    <recommendedName>
        <fullName evidence="5 9">Uracil-DNA glycosylase</fullName>
        <shortName evidence="9">UDG</shortName>
        <ecNumber evidence="4 9">3.2.2.27</ecNumber>
    </recommendedName>
</protein>
<dbReference type="InterPro" id="IPR002043">
    <property type="entry name" value="UDG_fam1"/>
</dbReference>
<dbReference type="CDD" id="cd10027">
    <property type="entry name" value="UDG-F1-like"/>
    <property type="match status" value="1"/>
</dbReference>
<comment type="function">
    <text evidence="2 9 11">Excises uracil residues from the DNA which can arise as a result of misincorporation of dUMP residues by DNA polymerase or due to deamination of cytosine.</text>
</comment>
<dbReference type="NCBIfam" id="NF003589">
    <property type="entry name" value="PRK05254.1-2"/>
    <property type="match status" value="1"/>
</dbReference>
<comment type="subcellular location">
    <subcellularLocation>
        <location evidence="9">Cytoplasm</location>
    </subcellularLocation>
</comment>
<evidence type="ECO:0000256" key="10">
    <source>
        <dbReference type="PROSITE-ProRule" id="PRU10072"/>
    </source>
</evidence>
<evidence type="ECO:0000256" key="6">
    <source>
        <dbReference type="ARBA" id="ARBA00022763"/>
    </source>
</evidence>
<dbReference type="PANTHER" id="PTHR11264">
    <property type="entry name" value="URACIL-DNA GLYCOSYLASE"/>
    <property type="match status" value="1"/>
</dbReference>
<sequence>MNIQLEQGWKEELKEEFNKPYFLEIVNFLKEEKTAGKIIYPPGKQIFNAFEHTHLDNVKVVIIGQDPYHNPGQAMGLSFSVPEGVKPPPSLMNIFKELQTDLGIAPPASGDLTKWADQGVLLLNASLTVEANTPMSHSQLGWHIFTDEVIKHVSKVRPHVVSILWGKFAQNKEVLIDTTKHKVIKSAHPSPLSAYNGFFGSAPFSKTNLWLHEQGMTPIDWTL</sequence>
<evidence type="ECO:0000313" key="13">
    <source>
        <dbReference type="EMBL" id="PQJ12261.1"/>
    </source>
</evidence>
<dbReference type="RefSeq" id="WP_105037145.1">
    <property type="nucleotide sequence ID" value="NZ_PPSL01000001.1"/>
</dbReference>
<dbReference type="GO" id="GO:0097510">
    <property type="term" value="P:base-excision repair, AP site formation via deaminated base removal"/>
    <property type="evidence" value="ECO:0007669"/>
    <property type="project" value="TreeGrafter"/>
</dbReference>
<gene>
    <name evidence="9" type="primary">ung</name>
    <name evidence="13" type="ORF">CJD36_000445</name>
</gene>
<dbReference type="NCBIfam" id="TIGR00628">
    <property type="entry name" value="ung"/>
    <property type="match status" value="1"/>
</dbReference>
<comment type="similarity">
    <text evidence="3 9 11">Belongs to the uracil-DNA glycosylase (UDG) superfamily. UNG family.</text>
</comment>
<evidence type="ECO:0000256" key="5">
    <source>
        <dbReference type="ARBA" id="ARBA00018429"/>
    </source>
</evidence>
<dbReference type="NCBIfam" id="NF003588">
    <property type="entry name" value="PRK05254.1-1"/>
    <property type="match status" value="1"/>
</dbReference>
<keyword evidence="9" id="KW-0963">Cytoplasm</keyword>
<dbReference type="SUPFAM" id="SSF52141">
    <property type="entry name" value="Uracil-DNA glycosylase-like"/>
    <property type="match status" value="1"/>
</dbReference>
<evidence type="ECO:0000313" key="14">
    <source>
        <dbReference type="Proteomes" id="UP000239872"/>
    </source>
</evidence>
<reference evidence="13 14" key="1">
    <citation type="submission" date="2018-01" db="EMBL/GenBank/DDBJ databases">
        <title>A novel member of the phylum Bacteroidetes isolated from glacier ice.</title>
        <authorList>
            <person name="Liu Q."/>
            <person name="Xin Y.-H."/>
        </authorList>
    </citation>
    <scope>NUCLEOTIDE SEQUENCE [LARGE SCALE GENOMIC DNA]</scope>
    <source>
        <strain evidence="13 14">RB1R16</strain>
    </source>
</reference>
<dbReference type="GO" id="GO:0005737">
    <property type="term" value="C:cytoplasm"/>
    <property type="evidence" value="ECO:0007669"/>
    <property type="project" value="UniProtKB-SubCell"/>
</dbReference>
<dbReference type="SMART" id="SM00986">
    <property type="entry name" value="UDG"/>
    <property type="match status" value="1"/>
</dbReference>
<comment type="catalytic activity">
    <reaction evidence="1 9 11">
        <text>Hydrolyzes single-stranded DNA or mismatched double-stranded DNA and polynucleotides, releasing free uracil.</text>
        <dbReference type="EC" id="3.2.2.27"/>
    </reaction>
</comment>
<dbReference type="PROSITE" id="PS00130">
    <property type="entry name" value="U_DNA_GLYCOSYLASE"/>
    <property type="match status" value="1"/>
</dbReference>
<dbReference type="PANTHER" id="PTHR11264:SF0">
    <property type="entry name" value="URACIL-DNA GLYCOSYLASE"/>
    <property type="match status" value="1"/>
</dbReference>
<proteinExistence type="inferred from homology"/>
<dbReference type="EMBL" id="PPSL01000001">
    <property type="protein sequence ID" value="PQJ12261.1"/>
    <property type="molecule type" value="Genomic_DNA"/>
</dbReference>
<dbReference type="OrthoDB" id="9804372at2"/>
<evidence type="ECO:0000256" key="1">
    <source>
        <dbReference type="ARBA" id="ARBA00001400"/>
    </source>
</evidence>
<dbReference type="HAMAP" id="MF_00148">
    <property type="entry name" value="UDG"/>
    <property type="match status" value="1"/>
</dbReference>
<keyword evidence="14" id="KW-1185">Reference proteome</keyword>
<dbReference type="GO" id="GO:0004844">
    <property type="term" value="F:uracil DNA N-glycosylase activity"/>
    <property type="evidence" value="ECO:0007669"/>
    <property type="project" value="UniProtKB-UniRule"/>
</dbReference>
<dbReference type="NCBIfam" id="NF003592">
    <property type="entry name" value="PRK05254.1-5"/>
    <property type="match status" value="1"/>
</dbReference>
<accession>A0A2S7T062</accession>
<evidence type="ECO:0000256" key="2">
    <source>
        <dbReference type="ARBA" id="ARBA00002631"/>
    </source>
</evidence>
<evidence type="ECO:0000256" key="9">
    <source>
        <dbReference type="HAMAP-Rule" id="MF_00148"/>
    </source>
</evidence>
<keyword evidence="6 9" id="KW-0227">DNA damage</keyword>
<evidence type="ECO:0000256" key="11">
    <source>
        <dbReference type="RuleBase" id="RU003780"/>
    </source>
</evidence>
<dbReference type="AlphaFoldDB" id="A0A2S7T062"/>
<keyword evidence="8 9" id="KW-0234">DNA repair</keyword>
<dbReference type="Pfam" id="PF03167">
    <property type="entry name" value="UDG"/>
    <property type="match status" value="1"/>
</dbReference>
<dbReference type="SMART" id="SM00987">
    <property type="entry name" value="UreE_C"/>
    <property type="match status" value="1"/>
</dbReference>
<comment type="caution">
    <text evidence="13">The sequence shown here is derived from an EMBL/GenBank/DDBJ whole genome shotgun (WGS) entry which is preliminary data.</text>
</comment>
<dbReference type="Proteomes" id="UP000239872">
    <property type="component" value="Unassembled WGS sequence"/>
</dbReference>
<dbReference type="FunFam" id="3.40.470.10:FF:000001">
    <property type="entry name" value="Uracil-DNA glycosylase"/>
    <property type="match status" value="1"/>
</dbReference>
<name>A0A2S7T062_9BACT</name>
<organism evidence="13 14">
    <name type="scientific">Flavipsychrobacter stenotrophus</name>
    <dbReference type="NCBI Taxonomy" id="2077091"/>
    <lineage>
        <taxon>Bacteria</taxon>
        <taxon>Pseudomonadati</taxon>
        <taxon>Bacteroidota</taxon>
        <taxon>Chitinophagia</taxon>
        <taxon>Chitinophagales</taxon>
        <taxon>Chitinophagaceae</taxon>
        <taxon>Flavipsychrobacter</taxon>
    </lineage>
</organism>
<evidence type="ECO:0000256" key="7">
    <source>
        <dbReference type="ARBA" id="ARBA00022801"/>
    </source>
</evidence>
<dbReference type="Gene3D" id="3.40.470.10">
    <property type="entry name" value="Uracil-DNA glycosylase-like domain"/>
    <property type="match status" value="1"/>
</dbReference>
<dbReference type="InterPro" id="IPR036895">
    <property type="entry name" value="Uracil-DNA_glycosylase-like_sf"/>
</dbReference>
<keyword evidence="7 9" id="KW-0378">Hydrolase</keyword>
<feature type="domain" description="Uracil-DNA glycosylase-like" evidence="12">
    <location>
        <begin position="51"/>
        <end position="211"/>
    </location>
</feature>
<dbReference type="InterPro" id="IPR018085">
    <property type="entry name" value="Ura-DNA_Glyclase_AS"/>
</dbReference>
<dbReference type="EC" id="3.2.2.27" evidence="4 9"/>
<evidence type="ECO:0000256" key="8">
    <source>
        <dbReference type="ARBA" id="ARBA00023204"/>
    </source>
</evidence>
<dbReference type="InterPro" id="IPR005122">
    <property type="entry name" value="Uracil-DNA_glycosylase-like"/>
</dbReference>
<feature type="active site" description="Proton acceptor" evidence="9 10">
    <location>
        <position position="66"/>
    </location>
</feature>
<evidence type="ECO:0000259" key="12">
    <source>
        <dbReference type="SMART" id="SM00986"/>
    </source>
</evidence>
<evidence type="ECO:0000256" key="4">
    <source>
        <dbReference type="ARBA" id="ARBA00012030"/>
    </source>
</evidence>
<evidence type="ECO:0000256" key="3">
    <source>
        <dbReference type="ARBA" id="ARBA00008184"/>
    </source>
</evidence>